<feature type="region of interest" description="Disordered" evidence="1">
    <location>
        <begin position="126"/>
        <end position="150"/>
    </location>
</feature>
<dbReference type="Proteomes" id="UP000268350">
    <property type="component" value="Unassembled WGS sequence"/>
</dbReference>
<sequence length="196" mass="20858">MELFELGAADEQLDISSFPLAQAQDDDVDDDDVDDDDDEVEYDHLARAAGGGGGGYMEEADHLLSYHSSSSAADVEVDMDVDVDNDAVSLLMPELDSATALDCGNFVDYDEFNLCLNNILSEEDDDSGGAGNGNGGANGNGNGIASKHQHQQWRDASDVLNIVQLNNDLGLSFQEFVSETTADEQRSVSSSSPQLA</sequence>
<dbReference type="EMBL" id="OUUW01000004">
    <property type="protein sequence ID" value="SPP79538.1"/>
    <property type="molecule type" value="Genomic_DNA"/>
</dbReference>
<proteinExistence type="predicted"/>
<feature type="compositionally biased region" description="Acidic residues" evidence="1">
    <location>
        <begin position="24"/>
        <end position="37"/>
    </location>
</feature>
<dbReference type="OMA" id="GIASKHQ"/>
<feature type="compositionally biased region" description="Gly residues" evidence="1">
    <location>
        <begin position="128"/>
        <end position="142"/>
    </location>
</feature>
<keyword evidence="3" id="KW-1185">Reference proteome</keyword>
<accession>A0A3B0K7N7</accession>
<feature type="region of interest" description="Disordered" evidence="1">
    <location>
        <begin position="18"/>
        <end position="37"/>
    </location>
</feature>
<evidence type="ECO:0000256" key="1">
    <source>
        <dbReference type="SAM" id="MobiDB-lite"/>
    </source>
</evidence>
<protein>
    <submittedName>
        <fullName evidence="2">Uncharacterized protein</fullName>
    </submittedName>
</protein>
<gene>
    <name evidence="2" type="ORF">DGUA_6G012399</name>
</gene>
<evidence type="ECO:0000313" key="3">
    <source>
        <dbReference type="Proteomes" id="UP000268350"/>
    </source>
</evidence>
<evidence type="ECO:0000313" key="2">
    <source>
        <dbReference type="EMBL" id="SPP79538.1"/>
    </source>
</evidence>
<dbReference type="STRING" id="7266.A0A3B0K7N7"/>
<organism evidence="2 3">
    <name type="scientific">Drosophila guanche</name>
    <name type="common">Fruit fly</name>
    <dbReference type="NCBI Taxonomy" id="7266"/>
    <lineage>
        <taxon>Eukaryota</taxon>
        <taxon>Metazoa</taxon>
        <taxon>Ecdysozoa</taxon>
        <taxon>Arthropoda</taxon>
        <taxon>Hexapoda</taxon>
        <taxon>Insecta</taxon>
        <taxon>Pterygota</taxon>
        <taxon>Neoptera</taxon>
        <taxon>Endopterygota</taxon>
        <taxon>Diptera</taxon>
        <taxon>Brachycera</taxon>
        <taxon>Muscomorpha</taxon>
        <taxon>Ephydroidea</taxon>
        <taxon>Drosophilidae</taxon>
        <taxon>Drosophila</taxon>
        <taxon>Sophophora</taxon>
    </lineage>
</organism>
<dbReference type="AlphaFoldDB" id="A0A3B0K7N7"/>
<reference evidence="3" key="1">
    <citation type="submission" date="2018-01" db="EMBL/GenBank/DDBJ databases">
        <authorList>
            <person name="Alioto T."/>
            <person name="Alioto T."/>
        </authorList>
    </citation>
    <scope>NUCLEOTIDE SEQUENCE [LARGE SCALE GENOMIC DNA]</scope>
</reference>
<name>A0A3B0K7N7_DROGU</name>